<evidence type="ECO:0000313" key="3">
    <source>
        <dbReference type="Proteomes" id="UP000322245"/>
    </source>
</evidence>
<name>A0A5D3AX06_9TREE</name>
<keyword evidence="1" id="KW-0812">Transmembrane</keyword>
<keyword evidence="3" id="KW-1185">Reference proteome</keyword>
<proteinExistence type="predicted"/>
<gene>
    <name evidence="2" type="ORF">B9479_004906</name>
</gene>
<dbReference type="PANTHER" id="PTHR38488:SF1">
    <property type="entry name" value="OXIDOREDUCTASE 9.5 KDA SUBUNIT, PUTATIVE (AFU_ORTHOLOGUE AFUA_5G08980)-RELATED"/>
    <property type="match status" value="1"/>
</dbReference>
<accession>A0A5D3AX06</accession>
<dbReference type="AlphaFoldDB" id="A0A5D3AX06"/>
<evidence type="ECO:0008006" key="4">
    <source>
        <dbReference type="Google" id="ProtNLM"/>
    </source>
</evidence>
<dbReference type="Proteomes" id="UP000322245">
    <property type="component" value="Unassembled WGS sequence"/>
</dbReference>
<feature type="transmembrane region" description="Helical" evidence="1">
    <location>
        <begin position="50"/>
        <end position="68"/>
    </location>
</feature>
<dbReference type="PANTHER" id="PTHR38488">
    <property type="entry name" value="OXIDOREDUCTASE 9.5 KDA SUBUNIT, PUTATIVE (AFU_ORTHOLOGUE AFUA_5G08980)-RELATED"/>
    <property type="match status" value="1"/>
</dbReference>
<keyword evidence="1" id="KW-1133">Transmembrane helix</keyword>
<sequence length="105" mass="11690">MTIGILRQFHAANCAGHSLNEKQPCDDFTPPTNMAAIYRYTQRLAHESPVIFWSLLLGFAGPVAVLTVPPIRRSFGYQSPAPIPTSFPTPSRPRHIVKGYEDLQI</sequence>
<evidence type="ECO:0000256" key="1">
    <source>
        <dbReference type="SAM" id="Phobius"/>
    </source>
</evidence>
<comment type="caution">
    <text evidence="2">The sequence shown here is derived from an EMBL/GenBank/DDBJ whole genome shotgun (WGS) entry which is preliminary data.</text>
</comment>
<keyword evidence="1" id="KW-0472">Membrane</keyword>
<organism evidence="2 3">
    <name type="scientific">Cryptococcus floricola</name>
    <dbReference type="NCBI Taxonomy" id="2591691"/>
    <lineage>
        <taxon>Eukaryota</taxon>
        <taxon>Fungi</taxon>
        <taxon>Dikarya</taxon>
        <taxon>Basidiomycota</taxon>
        <taxon>Agaricomycotina</taxon>
        <taxon>Tremellomycetes</taxon>
        <taxon>Tremellales</taxon>
        <taxon>Cryptococcaceae</taxon>
        <taxon>Cryptococcus</taxon>
    </lineage>
</organism>
<dbReference type="EMBL" id="NIDF01000061">
    <property type="protein sequence ID" value="TYJ54396.1"/>
    <property type="molecule type" value="Genomic_DNA"/>
</dbReference>
<dbReference type="InterPro" id="IPR039961">
    <property type="entry name" value="Nuo9.5"/>
</dbReference>
<evidence type="ECO:0000313" key="2">
    <source>
        <dbReference type="EMBL" id="TYJ54396.1"/>
    </source>
</evidence>
<protein>
    <recommendedName>
        <fullName evidence="4">NADH-ubiquinone oxidoreductase 9.5 kDa subunit</fullName>
    </recommendedName>
</protein>
<dbReference type="CDD" id="cd22903">
    <property type="entry name" value="NI9M"/>
    <property type="match status" value="1"/>
</dbReference>
<reference evidence="2 3" key="1">
    <citation type="submission" date="2017-05" db="EMBL/GenBank/DDBJ databases">
        <title>The Genome Sequence of Tsuchiyaea wingfieldii DSM 27421.</title>
        <authorList>
            <person name="Cuomo C."/>
            <person name="Passer A."/>
            <person name="Billmyre B."/>
            <person name="Heitman J."/>
        </authorList>
    </citation>
    <scope>NUCLEOTIDE SEQUENCE [LARGE SCALE GENOMIC DNA]</scope>
    <source>
        <strain evidence="2 3">DSM 27421</strain>
    </source>
</reference>